<dbReference type="EC" id="2.7.13.3" evidence="3"/>
<evidence type="ECO:0000256" key="14">
    <source>
        <dbReference type="SAM" id="Phobius"/>
    </source>
</evidence>
<comment type="caution">
    <text evidence="17">The sequence shown here is derived from an EMBL/GenBank/DDBJ whole genome shotgun (WGS) entry which is preliminary data.</text>
</comment>
<dbReference type="SUPFAM" id="SSF158472">
    <property type="entry name" value="HAMP domain-like"/>
    <property type="match status" value="1"/>
</dbReference>
<dbReference type="FunFam" id="3.30.565.10:FF:000006">
    <property type="entry name" value="Sensor histidine kinase WalK"/>
    <property type="match status" value="1"/>
</dbReference>
<evidence type="ECO:0000256" key="3">
    <source>
        <dbReference type="ARBA" id="ARBA00012438"/>
    </source>
</evidence>
<dbReference type="EMBL" id="JACJVR010000057">
    <property type="protein sequence ID" value="MBB6692710.1"/>
    <property type="molecule type" value="Genomic_DNA"/>
</dbReference>
<organism evidence="17 18">
    <name type="scientific">Cohnella xylanilytica</name>
    <dbReference type="NCBI Taxonomy" id="557555"/>
    <lineage>
        <taxon>Bacteria</taxon>
        <taxon>Bacillati</taxon>
        <taxon>Bacillota</taxon>
        <taxon>Bacilli</taxon>
        <taxon>Bacillales</taxon>
        <taxon>Paenibacillaceae</taxon>
        <taxon>Cohnella</taxon>
    </lineage>
</organism>
<keyword evidence="18" id="KW-1185">Reference proteome</keyword>
<evidence type="ECO:0000256" key="10">
    <source>
        <dbReference type="ARBA" id="ARBA00022840"/>
    </source>
</evidence>
<dbReference type="InterPro" id="IPR036890">
    <property type="entry name" value="HATPase_C_sf"/>
</dbReference>
<dbReference type="InterPro" id="IPR004358">
    <property type="entry name" value="Sig_transdc_His_kin-like_C"/>
</dbReference>
<comment type="catalytic activity">
    <reaction evidence="1">
        <text>ATP + protein L-histidine = ADP + protein N-phospho-L-histidine.</text>
        <dbReference type="EC" id="2.7.13.3"/>
    </reaction>
</comment>
<dbReference type="SMART" id="SM00387">
    <property type="entry name" value="HATPase_c"/>
    <property type="match status" value="1"/>
</dbReference>
<feature type="transmembrane region" description="Helical" evidence="14">
    <location>
        <begin position="7"/>
        <end position="27"/>
    </location>
</feature>
<dbReference type="PROSITE" id="PS50109">
    <property type="entry name" value="HIS_KIN"/>
    <property type="match status" value="1"/>
</dbReference>
<keyword evidence="12" id="KW-0902">Two-component regulatory system</keyword>
<dbReference type="GO" id="GO:0000155">
    <property type="term" value="F:phosphorelay sensor kinase activity"/>
    <property type="evidence" value="ECO:0007669"/>
    <property type="project" value="InterPro"/>
</dbReference>
<accession>A0A841U3S2</accession>
<dbReference type="GO" id="GO:0005524">
    <property type="term" value="F:ATP binding"/>
    <property type="evidence" value="ECO:0007669"/>
    <property type="project" value="UniProtKB-KW"/>
</dbReference>
<evidence type="ECO:0000259" key="15">
    <source>
        <dbReference type="PROSITE" id="PS50109"/>
    </source>
</evidence>
<evidence type="ECO:0000256" key="7">
    <source>
        <dbReference type="ARBA" id="ARBA00022692"/>
    </source>
</evidence>
<sequence>MKLWQKIYLFSILPFLLLFHLASVLIIERNHSKLLQQEIEATLRENRSIRSAIEAIVPFLSVYRSPDYERTVWTNIGNEFAAKSGDRAAYLRMEEEPDRTAFSNVDFPLPTIWTKLQAPGKDEIRYGLSDVGDRTILFTASSVEVNRKKIRIGYMKDVTPVYAERVEQYRFFVQVDIAACLLYLVLMMIISKALTKPIERMARTAKVIAQGEFSRRVELRSKDEIGHLADHFNRMVAVVEDKINELEILNLQKQRFIHDFTHELKTPLTSIIGFSSFLRVTKYQEEAFADGLNVIYAEAKRLESLALKMMDLIFIREENLVMKRENLKAVLDEAEPVLAMKAEERRIRLAIDGGDCWMPMDTDLMKVLIFNLVDNAIKASSEQGLVAIRVHSEGGRRILEVADRGMGIALEHLDSIFEPFYVSDKARTRQYNGAGLGLSICQSVARIHKGTIEVVSEVNVGTTVKVVFEVAERDEVKV</sequence>
<dbReference type="InterPro" id="IPR036097">
    <property type="entry name" value="HisK_dim/P_sf"/>
</dbReference>
<evidence type="ECO:0000256" key="5">
    <source>
        <dbReference type="ARBA" id="ARBA00022553"/>
    </source>
</evidence>
<dbReference type="InterPro" id="IPR003660">
    <property type="entry name" value="HAMP_dom"/>
</dbReference>
<evidence type="ECO:0000256" key="2">
    <source>
        <dbReference type="ARBA" id="ARBA00004651"/>
    </source>
</evidence>
<reference evidence="17 18" key="1">
    <citation type="submission" date="2020-08" db="EMBL/GenBank/DDBJ databases">
        <title>Cohnella phylogeny.</title>
        <authorList>
            <person name="Dunlap C."/>
        </authorList>
    </citation>
    <scope>NUCLEOTIDE SEQUENCE [LARGE SCALE GENOMIC DNA]</scope>
    <source>
        <strain evidence="17 18">DSM 25239</strain>
    </source>
</reference>
<dbReference type="Gene3D" id="1.10.287.130">
    <property type="match status" value="1"/>
</dbReference>
<evidence type="ECO:0000256" key="8">
    <source>
        <dbReference type="ARBA" id="ARBA00022741"/>
    </source>
</evidence>
<dbReference type="Gene3D" id="6.10.340.10">
    <property type="match status" value="1"/>
</dbReference>
<dbReference type="InterPro" id="IPR050398">
    <property type="entry name" value="HssS/ArlS-like"/>
</dbReference>
<dbReference type="CDD" id="cd00075">
    <property type="entry name" value="HATPase"/>
    <property type="match status" value="1"/>
</dbReference>
<evidence type="ECO:0000256" key="11">
    <source>
        <dbReference type="ARBA" id="ARBA00022989"/>
    </source>
</evidence>
<dbReference type="Pfam" id="PF02518">
    <property type="entry name" value="HATPase_c"/>
    <property type="match status" value="1"/>
</dbReference>
<protein>
    <recommendedName>
        <fullName evidence="3">histidine kinase</fullName>
        <ecNumber evidence="3">2.7.13.3</ecNumber>
    </recommendedName>
</protein>
<feature type="domain" description="HAMP" evidence="16">
    <location>
        <begin position="192"/>
        <end position="244"/>
    </location>
</feature>
<dbReference type="PROSITE" id="PS50885">
    <property type="entry name" value="HAMP"/>
    <property type="match status" value="1"/>
</dbReference>
<evidence type="ECO:0000256" key="1">
    <source>
        <dbReference type="ARBA" id="ARBA00000085"/>
    </source>
</evidence>
<comment type="subcellular location">
    <subcellularLocation>
        <location evidence="2">Cell membrane</location>
        <topology evidence="2">Multi-pass membrane protein</topology>
    </subcellularLocation>
</comment>
<keyword evidence="11 14" id="KW-1133">Transmembrane helix</keyword>
<name>A0A841U3S2_9BACL</name>
<evidence type="ECO:0000313" key="17">
    <source>
        <dbReference type="EMBL" id="MBB6692710.1"/>
    </source>
</evidence>
<keyword evidence="7 14" id="KW-0812">Transmembrane</keyword>
<dbReference type="PANTHER" id="PTHR45528:SF1">
    <property type="entry name" value="SENSOR HISTIDINE KINASE CPXA"/>
    <property type="match status" value="1"/>
</dbReference>
<evidence type="ECO:0000256" key="9">
    <source>
        <dbReference type="ARBA" id="ARBA00022777"/>
    </source>
</evidence>
<dbReference type="PRINTS" id="PR00344">
    <property type="entry name" value="BCTRLSENSOR"/>
</dbReference>
<evidence type="ECO:0000256" key="4">
    <source>
        <dbReference type="ARBA" id="ARBA00022475"/>
    </source>
</evidence>
<evidence type="ECO:0000313" key="18">
    <source>
        <dbReference type="Proteomes" id="UP000553776"/>
    </source>
</evidence>
<dbReference type="Pfam" id="PF00512">
    <property type="entry name" value="HisKA"/>
    <property type="match status" value="1"/>
</dbReference>
<dbReference type="GO" id="GO:0005886">
    <property type="term" value="C:plasma membrane"/>
    <property type="evidence" value="ECO:0007669"/>
    <property type="project" value="UniProtKB-SubCell"/>
</dbReference>
<keyword evidence="6" id="KW-0808">Transferase</keyword>
<evidence type="ECO:0000256" key="12">
    <source>
        <dbReference type="ARBA" id="ARBA00023012"/>
    </source>
</evidence>
<dbReference type="Pfam" id="PF00672">
    <property type="entry name" value="HAMP"/>
    <property type="match status" value="1"/>
</dbReference>
<dbReference type="InterPro" id="IPR003594">
    <property type="entry name" value="HATPase_dom"/>
</dbReference>
<proteinExistence type="predicted"/>
<dbReference type="RefSeq" id="WP_185136696.1">
    <property type="nucleotide sequence ID" value="NZ_JACJVR010000057.1"/>
</dbReference>
<dbReference type="InterPro" id="IPR005467">
    <property type="entry name" value="His_kinase_dom"/>
</dbReference>
<dbReference type="AlphaFoldDB" id="A0A841U3S2"/>
<keyword evidence="4" id="KW-1003">Cell membrane</keyword>
<dbReference type="CDD" id="cd00082">
    <property type="entry name" value="HisKA"/>
    <property type="match status" value="1"/>
</dbReference>
<keyword evidence="9 17" id="KW-0418">Kinase</keyword>
<gene>
    <name evidence="17" type="ORF">H7B90_14975</name>
</gene>
<feature type="domain" description="Histidine kinase" evidence="15">
    <location>
        <begin position="259"/>
        <end position="472"/>
    </location>
</feature>
<dbReference type="CDD" id="cd06225">
    <property type="entry name" value="HAMP"/>
    <property type="match status" value="1"/>
</dbReference>
<dbReference type="SUPFAM" id="SSF47384">
    <property type="entry name" value="Homodimeric domain of signal transducing histidine kinase"/>
    <property type="match status" value="1"/>
</dbReference>
<dbReference type="Proteomes" id="UP000553776">
    <property type="component" value="Unassembled WGS sequence"/>
</dbReference>
<keyword evidence="10" id="KW-0067">ATP-binding</keyword>
<evidence type="ECO:0000259" key="16">
    <source>
        <dbReference type="PROSITE" id="PS50885"/>
    </source>
</evidence>
<dbReference type="SMART" id="SM00304">
    <property type="entry name" value="HAMP"/>
    <property type="match status" value="1"/>
</dbReference>
<dbReference type="PANTHER" id="PTHR45528">
    <property type="entry name" value="SENSOR HISTIDINE KINASE CPXA"/>
    <property type="match status" value="1"/>
</dbReference>
<dbReference type="SMART" id="SM00388">
    <property type="entry name" value="HisKA"/>
    <property type="match status" value="1"/>
</dbReference>
<keyword evidence="5" id="KW-0597">Phosphoprotein</keyword>
<dbReference type="SUPFAM" id="SSF55874">
    <property type="entry name" value="ATPase domain of HSP90 chaperone/DNA topoisomerase II/histidine kinase"/>
    <property type="match status" value="1"/>
</dbReference>
<dbReference type="Gene3D" id="3.30.565.10">
    <property type="entry name" value="Histidine kinase-like ATPase, C-terminal domain"/>
    <property type="match status" value="1"/>
</dbReference>
<keyword evidence="13 14" id="KW-0472">Membrane</keyword>
<dbReference type="InterPro" id="IPR003661">
    <property type="entry name" value="HisK_dim/P_dom"/>
</dbReference>
<evidence type="ECO:0000256" key="6">
    <source>
        <dbReference type="ARBA" id="ARBA00022679"/>
    </source>
</evidence>
<evidence type="ECO:0000256" key="13">
    <source>
        <dbReference type="ARBA" id="ARBA00023136"/>
    </source>
</evidence>
<keyword evidence="8" id="KW-0547">Nucleotide-binding</keyword>